<feature type="transmembrane region" description="Helical" evidence="1">
    <location>
        <begin position="19"/>
        <end position="37"/>
    </location>
</feature>
<keyword evidence="1" id="KW-1133">Transmembrane helix</keyword>
<keyword evidence="1" id="KW-0472">Membrane</keyword>
<evidence type="ECO:0000256" key="1">
    <source>
        <dbReference type="SAM" id="Phobius"/>
    </source>
</evidence>
<proteinExistence type="predicted"/>
<gene>
    <name evidence="2" type="ORF">HMPREF2132_01125</name>
</gene>
<protein>
    <submittedName>
        <fullName evidence="2">Uncharacterized protein</fullName>
    </submittedName>
</protein>
<reference evidence="2 3" key="1">
    <citation type="submission" date="2014-07" db="EMBL/GenBank/DDBJ databases">
        <authorList>
            <person name="McCorrison J."/>
            <person name="Sanka R."/>
            <person name="Torralba M."/>
            <person name="Gillis M."/>
            <person name="Haft D.H."/>
            <person name="Methe B."/>
            <person name="Sutton G."/>
            <person name="Nelson K.E."/>
        </authorList>
    </citation>
    <scope>NUCLEOTIDE SEQUENCE [LARGE SCALE GENOMIC DNA]</scope>
    <source>
        <strain evidence="2 3">DNF00424</strain>
    </source>
</reference>
<dbReference type="Proteomes" id="UP000029533">
    <property type="component" value="Unassembled WGS sequence"/>
</dbReference>
<accession>A0AAW3FIC1</accession>
<evidence type="ECO:0000313" key="3">
    <source>
        <dbReference type="Proteomes" id="UP000029533"/>
    </source>
</evidence>
<name>A0AAW3FIC1_9BACT</name>
<comment type="caution">
    <text evidence="2">The sequence shown here is derived from an EMBL/GenBank/DDBJ whole genome shotgun (WGS) entry which is preliminary data.</text>
</comment>
<organism evidence="2 3">
    <name type="scientific">Prevotella histicola JCM 15637 = DNF00424</name>
    <dbReference type="NCBI Taxonomy" id="1236504"/>
    <lineage>
        <taxon>Bacteria</taxon>
        <taxon>Pseudomonadati</taxon>
        <taxon>Bacteroidota</taxon>
        <taxon>Bacteroidia</taxon>
        <taxon>Bacteroidales</taxon>
        <taxon>Prevotellaceae</taxon>
        <taxon>Prevotella</taxon>
    </lineage>
</organism>
<keyword evidence="1" id="KW-0812">Transmembrane</keyword>
<sequence length="87" mass="10222">MDLDCAVRETDTEKLGFKFFETLFVFYCLLLFLFYLLPFTQSEKFLVSAVVFGYETTKASGKRRTDLVGWGRTEEFVVIFLQVCRHI</sequence>
<dbReference type="AlphaFoldDB" id="A0AAW3FIC1"/>
<dbReference type="EMBL" id="JRNJ01000019">
    <property type="protein sequence ID" value="KGF30216.1"/>
    <property type="molecule type" value="Genomic_DNA"/>
</dbReference>
<evidence type="ECO:0000313" key="2">
    <source>
        <dbReference type="EMBL" id="KGF30216.1"/>
    </source>
</evidence>